<keyword evidence="2" id="KW-1185">Reference proteome</keyword>
<dbReference type="Proteomes" id="UP000499080">
    <property type="component" value="Unassembled WGS sequence"/>
</dbReference>
<gene>
    <name evidence="1" type="ORF">AVEN_110290_1</name>
</gene>
<evidence type="ECO:0000313" key="1">
    <source>
        <dbReference type="EMBL" id="GBM18628.1"/>
    </source>
</evidence>
<protein>
    <submittedName>
        <fullName evidence="1">Uncharacterized protein</fullName>
    </submittedName>
</protein>
<organism evidence="1 2">
    <name type="scientific">Araneus ventricosus</name>
    <name type="common">Orbweaver spider</name>
    <name type="synonym">Epeira ventricosa</name>
    <dbReference type="NCBI Taxonomy" id="182803"/>
    <lineage>
        <taxon>Eukaryota</taxon>
        <taxon>Metazoa</taxon>
        <taxon>Ecdysozoa</taxon>
        <taxon>Arthropoda</taxon>
        <taxon>Chelicerata</taxon>
        <taxon>Arachnida</taxon>
        <taxon>Araneae</taxon>
        <taxon>Araneomorphae</taxon>
        <taxon>Entelegynae</taxon>
        <taxon>Araneoidea</taxon>
        <taxon>Araneidae</taxon>
        <taxon>Araneus</taxon>
    </lineage>
</organism>
<sequence>MPLNSIIRAPGDRTSMIYPQLLRGPAWRNKYLSVRNGSTCLKLPFYHLPHLPGELTHCGIYPACVLLASCKAHYSSCVNFNSTSASLIKNRITALSKLITLHRSTGSQVPDAMVSCFGAGEWEASGSSVAVGGCRFTSSNEDKPPSGSAWQMGVRKMDVWD</sequence>
<comment type="caution">
    <text evidence="1">The sequence shown here is derived from an EMBL/GenBank/DDBJ whole genome shotgun (WGS) entry which is preliminary data.</text>
</comment>
<name>A0A4Y2DS25_ARAVE</name>
<accession>A0A4Y2DS25</accession>
<dbReference type="AlphaFoldDB" id="A0A4Y2DS25"/>
<dbReference type="EMBL" id="BGPR01000407">
    <property type="protein sequence ID" value="GBM18628.1"/>
    <property type="molecule type" value="Genomic_DNA"/>
</dbReference>
<proteinExistence type="predicted"/>
<reference evidence="1 2" key="1">
    <citation type="journal article" date="2019" name="Sci. Rep.">
        <title>Orb-weaving spider Araneus ventricosus genome elucidates the spidroin gene catalogue.</title>
        <authorList>
            <person name="Kono N."/>
            <person name="Nakamura H."/>
            <person name="Ohtoshi R."/>
            <person name="Moran D.A.P."/>
            <person name="Shinohara A."/>
            <person name="Yoshida Y."/>
            <person name="Fujiwara M."/>
            <person name="Mori M."/>
            <person name="Tomita M."/>
            <person name="Arakawa K."/>
        </authorList>
    </citation>
    <scope>NUCLEOTIDE SEQUENCE [LARGE SCALE GENOMIC DNA]</scope>
</reference>
<evidence type="ECO:0000313" key="2">
    <source>
        <dbReference type="Proteomes" id="UP000499080"/>
    </source>
</evidence>